<dbReference type="PANTHER" id="PTHR38471">
    <property type="entry name" value="FOUR HELIX BUNDLE PROTEIN"/>
    <property type="match status" value="1"/>
</dbReference>
<protein>
    <submittedName>
        <fullName evidence="1">Four helix bundle protein</fullName>
    </submittedName>
</protein>
<accession>A0A285FVW2</accession>
<dbReference type="NCBIfam" id="TIGR02436">
    <property type="entry name" value="four helix bundle protein"/>
    <property type="match status" value="1"/>
</dbReference>
<proteinExistence type="predicted"/>
<evidence type="ECO:0000313" key="1">
    <source>
        <dbReference type="EMBL" id="SNY15419.1"/>
    </source>
</evidence>
<gene>
    <name evidence="1" type="ORF">SAMN06265827_10333</name>
</gene>
<keyword evidence="2" id="KW-1185">Reference proteome</keyword>
<dbReference type="PANTHER" id="PTHR38471:SF2">
    <property type="entry name" value="FOUR HELIX BUNDLE PROTEIN"/>
    <property type="match status" value="1"/>
</dbReference>
<dbReference type="SUPFAM" id="SSF158446">
    <property type="entry name" value="IVS-encoded protein-like"/>
    <property type="match status" value="1"/>
</dbReference>
<dbReference type="AlphaFoldDB" id="A0A285FVW2"/>
<dbReference type="CDD" id="cd16377">
    <property type="entry name" value="23S_rRNA_IVP_like"/>
    <property type="match status" value="1"/>
</dbReference>
<dbReference type="InterPro" id="IPR036583">
    <property type="entry name" value="23S_rRNA_IVS_sf"/>
</dbReference>
<dbReference type="Gene3D" id="1.20.1440.60">
    <property type="entry name" value="23S rRNA-intervening sequence"/>
    <property type="match status" value="1"/>
</dbReference>
<sequence length="123" mass="14348">MYQFFTDLPVWKVANDISVEVFKISSLLPTQEDYGLTSQIRRSSNSIGANIAEGFGRKHKKDKMNFYIYSRGSAYETIHHLIYGSKVGYFEEQKVKNLIRKLEELIYEINKVIKTVESWKSKS</sequence>
<evidence type="ECO:0000313" key="2">
    <source>
        <dbReference type="Proteomes" id="UP000219573"/>
    </source>
</evidence>
<organism evidence="1 2">
    <name type="scientific">Orenia metallireducens</name>
    <dbReference type="NCBI Taxonomy" id="1413210"/>
    <lineage>
        <taxon>Bacteria</taxon>
        <taxon>Bacillati</taxon>
        <taxon>Bacillota</taxon>
        <taxon>Clostridia</taxon>
        <taxon>Halanaerobiales</taxon>
        <taxon>Halobacteroidaceae</taxon>
        <taxon>Orenia</taxon>
    </lineage>
</organism>
<dbReference type="OrthoDB" id="160990at2"/>
<dbReference type="Proteomes" id="UP000219573">
    <property type="component" value="Unassembled WGS sequence"/>
</dbReference>
<reference evidence="2" key="1">
    <citation type="submission" date="2017-09" db="EMBL/GenBank/DDBJ databases">
        <authorList>
            <person name="Varghese N."/>
            <person name="Submissions S."/>
        </authorList>
    </citation>
    <scope>NUCLEOTIDE SEQUENCE [LARGE SCALE GENOMIC DNA]</scope>
    <source>
        <strain evidence="2">MSL47</strain>
    </source>
</reference>
<dbReference type="Pfam" id="PF05635">
    <property type="entry name" value="23S_rRNA_IVP"/>
    <property type="match status" value="1"/>
</dbReference>
<dbReference type="RefSeq" id="WP_097016513.1">
    <property type="nucleotide sequence ID" value="NZ_OBDZ01000003.1"/>
</dbReference>
<dbReference type="InterPro" id="IPR012657">
    <property type="entry name" value="23S_rRNA-intervening_sequence"/>
</dbReference>
<name>A0A285FVW2_9FIRM</name>
<dbReference type="EMBL" id="OBDZ01000003">
    <property type="protein sequence ID" value="SNY15419.1"/>
    <property type="molecule type" value="Genomic_DNA"/>
</dbReference>